<reference evidence="3" key="1">
    <citation type="submission" date="2025-08" db="UniProtKB">
        <authorList>
            <consortium name="RefSeq"/>
        </authorList>
    </citation>
    <scope>IDENTIFICATION</scope>
</reference>
<feature type="transmembrane region" description="Helical" evidence="1">
    <location>
        <begin position="98"/>
        <end position="120"/>
    </location>
</feature>
<organism evidence="2 3">
    <name type="scientific">Aplysia californica</name>
    <name type="common">California sea hare</name>
    <dbReference type="NCBI Taxonomy" id="6500"/>
    <lineage>
        <taxon>Eukaryota</taxon>
        <taxon>Metazoa</taxon>
        <taxon>Spiralia</taxon>
        <taxon>Lophotrochozoa</taxon>
        <taxon>Mollusca</taxon>
        <taxon>Gastropoda</taxon>
        <taxon>Heterobranchia</taxon>
        <taxon>Euthyneura</taxon>
        <taxon>Tectipleura</taxon>
        <taxon>Aplysiida</taxon>
        <taxon>Aplysioidea</taxon>
        <taxon>Aplysiidae</taxon>
        <taxon>Aplysia</taxon>
    </lineage>
</organism>
<keyword evidence="2" id="KW-1185">Reference proteome</keyword>
<sequence length="121" mass="13508">MAQARIILKALRVKRILNRLARAKENTIRAMVGLPPLMSWYERCCMGVSAGVRECLCRAFCPCCIGRPTFGELCCPKHSCGYKLCTPGQYPNELIKSFLGFLFGLALSVGVYFFMCLQVTS</sequence>
<keyword evidence="1" id="KW-1133">Transmembrane helix</keyword>
<protein>
    <submittedName>
        <fullName evidence="3">Uncharacterized protein LOC118478063</fullName>
    </submittedName>
</protein>
<gene>
    <name evidence="3" type="primary">LOC118478063</name>
</gene>
<keyword evidence="1" id="KW-0812">Transmembrane</keyword>
<accession>A0ABM1VWV3</accession>
<evidence type="ECO:0000313" key="3">
    <source>
        <dbReference type="RefSeq" id="XP_035826895.1"/>
    </source>
</evidence>
<evidence type="ECO:0000256" key="1">
    <source>
        <dbReference type="SAM" id="Phobius"/>
    </source>
</evidence>
<dbReference type="Proteomes" id="UP000694888">
    <property type="component" value="Unplaced"/>
</dbReference>
<proteinExistence type="predicted"/>
<name>A0ABM1VWV3_APLCA</name>
<evidence type="ECO:0000313" key="2">
    <source>
        <dbReference type="Proteomes" id="UP000694888"/>
    </source>
</evidence>
<keyword evidence="1" id="KW-0472">Membrane</keyword>
<dbReference type="GeneID" id="118478063"/>
<dbReference type="RefSeq" id="XP_035826895.1">
    <property type="nucleotide sequence ID" value="XM_035971002.1"/>
</dbReference>